<evidence type="ECO:0000313" key="1">
    <source>
        <dbReference type="EMBL" id="KKN39448.1"/>
    </source>
</evidence>
<evidence type="ECO:0008006" key="2">
    <source>
        <dbReference type="Google" id="ProtNLM"/>
    </source>
</evidence>
<accession>A0A0F9TD65</accession>
<dbReference type="EMBL" id="LAZR01001763">
    <property type="protein sequence ID" value="KKN39448.1"/>
    <property type="molecule type" value="Genomic_DNA"/>
</dbReference>
<dbReference type="AlphaFoldDB" id="A0A0F9TD65"/>
<sequence>MARQYTLQEVRNLIKNDSDFLGELDEINQAIRSFAISMRDEMFDHAADGGGWRLQDDENEEHFNEELLLHIKKGKFIGAANFCMMLNRYPGE</sequence>
<organism evidence="1">
    <name type="scientific">marine sediment metagenome</name>
    <dbReference type="NCBI Taxonomy" id="412755"/>
    <lineage>
        <taxon>unclassified sequences</taxon>
        <taxon>metagenomes</taxon>
        <taxon>ecological metagenomes</taxon>
    </lineage>
</organism>
<comment type="caution">
    <text evidence="1">The sequence shown here is derived from an EMBL/GenBank/DDBJ whole genome shotgun (WGS) entry which is preliminary data.</text>
</comment>
<protein>
    <recommendedName>
        <fullName evidence="2">Phage protein</fullName>
    </recommendedName>
</protein>
<proteinExistence type="predicted"/>
<gene>
    <name evidence="1" type="ORF">LCGC14_0743180</name>
</gene>
<name>A0A0F9TD65_9ZZZZ</name>
<reference evidence="1" key="1">
    <citation type="journal article" date="2015" name="Nature">
        <title>Complex archaea that bridge the gap between prokaryotes and eukaryotes.</title>
        <authorList>
            <person name="Spang A."/>
            <person name="Saw J.H."/>
            <person name="Jorgensen S.L."/>
            <person name="Zaremba-Niedzwiedzka K."/>
            <person name="Martijn J."/>
            <person name="Lind A.E."/>
            <person name="van Eijk R."/>
            <person name="Schleper C."/>
            <person name="Guy L."/>
            <person name="Ettema T.J."/>
        </authorList>
    </citation>
    <scope>NUCLEOTIDE SEQUENCE</scope>
</reference>